<proteinExistence type="predicted"/>
<name>A0A2K3MLJ5_TRIPR</name>
<evidence type="ECO:0000259" key="1">
    <source>
        <dbReference type="Pfam" id="PF10551"/>
    </source>
</evidence>
<protein>
    <recommendedName>
        <fullName evidence="1">MULE transposase domain-containing protein</fullName>
    </recommendedName>
</protein>
<dbReference type="EMBL" id="ASHM01066707">
    <property type="protein sequence ID" value="PNX91579.1"/>
    <property type="molecule type" value="Genomic_DNA"/>
</dbReference>
<dbReference type="InterPro" id="IPR018289">
    <property type="entry name" value="MULE_transposase_dom"/>
</dbReference>
<feature type="domain" description="MULE transposase" evidence="1">
    <location>
        <begin position="131"/>
        <end position="214"/>
    </location>
</feature>
<gene>
    <name evidence="2" type="ORF">L195_g047710</name>
</gene>
<organism evidence="2 3">
    <name type="scientific">Trifolium pratense</name>
    <name type="common">Red clover</name>
    <dbReference type="NCBI Taxonomy" id="57577"/>
    <lineage>
        <taxon>Eukaryota</taxon>
        <taxon>Viridiplantae</taxon>
        <taxon>Streptophyta</taxon>
        <taxon>Embryophyta</taxon>
        <taxon>Tracheophyta</taxon>
        <taxon>Spermatophyta</taxon>
        <taxon>Magnoliopsida</taxon>
        <taxon>eudicotyledons</taxon>
        <taxon>Gunneridae</taxon>
        <taxon>Pentapetalae</taxon>
        <taxon>rosids</taxon>
        <taxon>fabids</taxon>
        <taxon>Fabales</taxon>
        <taxon>Fabaceae</taxon>
        <taxon>Papilionoideae</taxon>
        <taxon>50 kb inversion clade</taxon>
        <taxon>NPAAA clade</taxon>
        <taxon>Hologalegina</taxon>
        <taxon>IRL clade</taxon>
        <taxon>Trifolieae</taxon>
        <taxon>Trifolium</taxon>
    </lineage>
</organism>
<dbReference type="AlphaFoldDB" id="A0A2K3MLJ5"/>
<comment type="caution">
    <text evidence="2">The sequence shown here is derived from an EMBL/GenBank/DDBJ whole genome shotgun (WGS) entry which is preliminary data.</text>
</comment>
<dbReference type="STRING" id="57577.A0A2K3MLJ5"/>
<dbReference type="PANTHER" id="PTHR31973">
    <property type="entry name" value="POLYPROTEIN, PUTATIVE-RELATED"/>
    <property type="match status" value="1"/>
</dbReference>
<accession>A0A2K3MLJ5</accession>
<reference evidence="2 3" key="2">
    <citation type="journal article" date="2017" name="Front. Plant Sci.">
        <title>Gene Classification and Mining of Molecular Markers Useful in Red Clover (Trifolium pratense) Breeding.</title>
        <authorList>
            <person name="Istvanek J."/>
            <person name="Dluhosova J."/>
            <person name="Dluhos P."/>
            <person name="Patkova L."/>
            <person name="Nedelnik J."/>
            <person name="Repkova J."/>
        </authorList>
    </citation>
    <scope>NUCLEOTIDE SEQUENCE [LARGE SCALE GENOMIC DNA]</scope>
    <source>
        <strain evidence="3">cv. Tatra</strain>
        <tissue evidence="2">Young leaves</tissue>
    </source>
</reference>
<dbReference type="Proteomes" id="UP000236291">
    <property type="component" value="Unassembled WGS sequence"/>
</dbReference>
<dbReference type="PANTHER" id="PTHR31973:SF187">
    <property type="entry name" value="MUTATOR TRANSPOSASE MUDRA PROTEIN"/>
    <property type="match status" value="1"/>
</dbReference>
<sequence>MRVSKGNHKNFYQVVSLEKTHTCHRNGKNRQAKTKWLAKGFVSILRHTPNMKIRALQEEAQTKWSVMLSRYQAYRAKTRALKMIEGGCIDQYRNLRSYGDELIRSNPGSTIIIKSEMGVEGPIFSRMYGLYGGQLLTAVGKDGNNQMCPIAFAIVEAETKDSWAWFIQLLLEDLNSIMHRRWSFISDQQKGLVDTLKSVAVNVEHRLCVKHLYGNLRKKYPGEQMKQSLWIAARATTVPEWEKAMENMKKLNEGQ</sequence>
<dbReference type="Pfam" id="PF10551">
    <property type="entry name" value="MULE"/>
    <property type="match status" value="1"/>
</dbReference>
<evidence type="ECO:0000313" key="2">
    <source>
        <dbReference type="EMBL" id="PNX91579.1"/>
    </source>
</evidence>
<reference evidence="2 3" key="1">
    <citation type="journal article" date="2014" name="Am. J. Bot.">
        <title>Genome assembly and annotation for red clover (Trifolium pratense; Fabaceae).</title>
        <authorList>
            <person name="Istvanek J."/>
            <person name="Jaros M."/>
            <person name="Krenek A."/>
            <person name="Repkova J."/>
        </authorList>
    </citation>
    <scope>NUCLEOTIDE SEQUENCE [LARGE SCALE GENOMIC DNA]</scope>
    <source>
        <strain evidence="3">cv. Tatra</strain>
        <tissue evidence="2">Young leaves</tissue>
    </source>
</reference>
<evidence type="ECO:0000313" key="3">
    <source>
        <dbReference type="Proteomes" id="UP000236291"/>
    </source>
</evidence>